<dbReference type="AlphaFoldDB" id="A0A803M610"/>
<dbReference type="InterPro" id="IPR043502">
    <property type="entry name" value="DNA/RNA_pol_sf"/>
</dbReference>
<evidence type="ECO:0000313" key="3">
    <source>
        <dbReference type="Proteomes" id="UP000596660"/>
    </source>
</evidence>
<protein>
    <recommendedName>
        <fullName evidence="1">Reverse transcriptase Ty1/copia-type domain-containing protein</fullName>
    </recommendedName>
</protein>
<organism evidence="2 3">
    <name type="scientific">Chenopodium quinoa</name>
    <name type="common">Quinoa</name>
    <dbReference type="NCBI Taxonomy" id="63459"/>
    <lineage>
        <taxon>Eukaryota</taxon>
        <taxon>Viridiplantae</taxon>
        <taxon>Streptophyta</taxon>
        <taxon>Embryophyta</taxon>
        <taxon>Tracheophyta</taxon>
        <taxon>Spermatophyta</taxon>
        <taxon>Magnoliopsida</taxon>
        <taxon>eudicotyledons</taxon>
        <taxon>Gunneridae</taxon>
        <taxon>Pentapetalae</taxon>
        <taxon>Caryophyllales</taxon>
        <taxon>Chenopodiaceae</taxon>
        <taxon>Chenopodioideae</taxon>
        <taxon>Atripliceae</taxon>
        <taxon>Chenopodium</taxon>
    </lineage>
</organism>
<dbReference type="EnsemblPlants" id="AUR62023883-RA">
    <property type="protein sequence ID" value="AUR62023883-RA:cds"/>
    <property type="gene ID" value="AUR62023883"/>
</dbReference>
<accession>A0A803M610</accession>
<sequence>MAATTAKEAWSILETKYRGSEKPESKKLIISRDVIFDERAQWHWNENTSEVPLASIPPTSPDQDDLIYMGTNPRLIEEFKKAMMSEFEMTDLGEMKYFLGMQVKQSQGRIFLSQEKYAEDMLKKFNMRDCKPMATPMATNEKLSKNDGKDKVDASLYRSLVGSLIYLTNTRPDIAHVVSIISRFMSEPRKTHLAAAKRILRNIKGTKSHGIMYKSEIDYKLTSYTDSDWAGSIDDRRSTSGYVLCSS</sequence>
<dbReference type="Proteomes" id="UP000596660">
    <property type="component" value="Unplaced"/>
</dbReference>
<dbReference type="Pfam" id="PF07727">
    <property type="entry name" value="RVT_2"/>
    <property type="match status" value="1"/>
</dbReference>
<name>A0A803M610_CHEQI</name>
<dbReference type="Gramene" id="AUR62023883-RA">
    <property type="protein sequence ID" value="AUR62023883-RA:cds"/>
    <property type="gene ID" value="AUR62023883"/>
</dbReference>
<reference evidence="2" key="1">
    <citation type="journal article" date="2017" name="Nature">
        <title>The genome of Chenopodium quinoa.</title>
        <authorList>
            <person name="Jarvis D.E."/>
            <person name="Ho Y.S."/>
            <person name="Lightfoot D.J."/>
            <person name="Schmoeckel S.M."/>
            <person name="Li B."/>
            <person name="Borm T.J.A."/>
            <person name="Ohyanagi H."/>
            <person name="Mineta K."/>
            <person name="Michell C.T."/>
            <person name="Saber N."/>
            <person name="Kharbatia N.M."/>
            <person name="Rupper R.R."/>
            <person name="Sharp A.R."/>
            <person name="Dally N."/>
            <person name="Boughton B.A."/>
            <person name="Woo Y.H."/>
            <person name="Gao G."/>
            <person name="Schijlen E.G.W.M."/>
            <person name="Guo X."/>
            <person name="Momin A.A."/>
            <person name="Negrao S."/>
            <person name="Al-Babili S."/>
            <person name="Gehring C."/>
            <person name="Roessner U."/>
            <person name="Jung C."/>
            <person name="Murphy K."/>
            <person name="Arold S.T."/>
            <person name="Gojobori T."/>
            <person name="van der Linden C.G."/>
            <person name="van Loo E.N."/>
            <person name="Jellen E.N."/>
            <person name="Maughan P.J."/>
            <person name="Tester M."/>
        </authorList>
    </citation>
    <scope>NUCLEOTIDE SEQUENCE [LARGE SCALE GENOMIC DNA]</scope>
    <source>
        <strain evidence="2">cv. PI 614886</strain>
    </source>
</reference>
<reference evidence="2" key="2">
    <citation type="submission" date="2021-03" db="UniProtKB">
        <authorList>
            <consortium name="EnsemblPlants"/>
        </authorList>
    </citation>
    <scope>IDENTIFICATION</scope>
</reference>
<feature type="domain" description="Reverse transcriptase Ty1/copia-type" evidence="1">
    <location>
        <begin position="64"/>
        <end position="138"/>
    </location>
</feature>
<keyword evidence="3" id="KW-1185">Reference proteome</keyword>
<evidence type="ECO:0000259" key="1">
    <source>
        <dbReference type="Pfam" id="PF07727"/>
    </source>
</evidence>
<evidence type="ECO:0000313" key="2">
    <source>
        <dbReference type="EnsemblPlants" id="AUR62023883-RA:cds"/>
    </source>
</evidence>
<dbReference type="PANTHER" id="PTHR11439">
    <property type="entry name" value="GAG-POL-RELATED RETROTRANSPOSON"/>
    <property type="match status" value="1"/>
</dbReference>
<dbReference type="OMA" id="WNENTSE"/>
<dbReference type="SUPFAM" id="SSF56672">
    <property type="entry name" value="DNA/RNA polymerases"/>
    <property type="match status" value="1"/>
</dbReference>
<dbReference type="InterPro" id="IPR013103">
    <property type="entry name" value="RVT_2"/>
</dbReference>
<dbReference type="PANTHER" id="PTHR11439:SF483">
    <property type="entry name" value="PEPTIDE SYNTHASE GLIP-LIKE, PUTATIVE (AFU_ORTHOLOGUE AFUA_3G12920)-RELATED"/>
    <property type="match status" value="1"/>
</dbReference>
<proteinExistence type="predicted"/>